<keyword evidence="12" id="KW-0808">Transferase</keyword>
<name>A0A2B4SMC5_STYPI</name>
<keyword evidence="13" id="KW-1185">Reference proteome</keyword>
<dbReference type="InterPro" id="IPR006314">
    <property type="entry name" value="Dyp_peroxidase"/>
</dbReference>
<organism evidence="12 13">
    <name type="scientific">Stylophora pistillata</name>
    <name type="common">Smooth cauliflower coral</name>
    <dbReference type="NCBI Taxonomy" id="50429"/>
    <lineage>
        <taxon>Eukaryota</taxon>
        <taxon>Metazoa</taxon>
        <taxon>Cnidaria</taxon>
        <taxon>Anthozoa</taxon>
        <taxon>Hexacorallia</taxon>
        <taxon>Scleractinia</taxon>
        <taxon>Astrocoeniina</taxon>
        <taxon>Pocilloporidae</taxon>
        <taxon>Stylophora</taxon>
    </lineage>
</organism>
<dbReference type="Proteomes" id="UP000225706">
    <property type="component" value="Unassembled WGS sequence"/>
</dbReference>
<dbReference type="Pfam" id="PF20628">
    <property type="entry name" value="Dyp_perox_C"/>
    <property type="match status" value="1"/>
</dbReference>
<evidence type="ECO:0000256" key="4">
    <source>
        <dbReference type="ARBA" id="ARBA00022818"/>
    </source>
</evidence>
<evidence type="ECO:0000256" key="3">
    <source>
        <dbReference type="ARBA" id="ARBA00022723"/>
    </source>
</evidence>
<dbReference type="GO" id="GO:0005829">
    <property type="term" value="C:cytosol"/>
    <property type="evidence" value="ECO:0007669"/>
    <property type="project" value="TreeGrafter"/>
</dbReference>
<keyword evidence="4 8" id="KW-0556">Organic radical</keyword>
<keyword evidence="3" id="KW-0479">Metal-binding</keyword>
<keyword evidence="6" id="KW-0408">Iron</keyword>
<sequence>MGTETWDAGTWDSGTWDAGTWDATTRGRGTWDVGRGTWNVGRGTWDVGRGMRGRGMRGRGTWGRRTWGRGTRGSGAGGLEETYRFYPEGKYKECFQLAWTIKNVVCRKQEIGMSVQALFEDKLLHKAQRGLLISKPKYGIFVTAFYKKNLSVNDHTVREGILDAARDVITYALTLEKEKENESRTRAIVAFDPDQWREWYKDDPKLANLDERPPGKKLVPDSQKFVDTGGDVFFLLKSNFAGELEKVLQRVENNMQTYCDKLDVTHSQPPSKRILQNSFTDGVANPCDAESIKNYIVKNEGALSGYPGSCYLLAQKFEFNWTVLGNMDKIQKEDMIGRKSGTDTFIPHTDKRAHISRVHVELDIPPVNGLLRHKRIFRVSMPYGRADHPSQEEGLMYLHLCNTTEVFKTILKSIAGDDKHSKQGDVTVDSLISAVRPIQGSFYYVPSAEELKLSTLTERRFEILDFWNIRSPSNDYLFYNQREYLHRMTTGGYLPGDPPSNRVLGLVDYAFQQWNDQWFRRREMPKIPHLFTMLKPKKLSVVKDASIMIRKGWAVKISLGRLFTTNKVHKLRGAKEPFFGCKADFFNLHPDEIIVGRMPKCFSLGLGKAVMPYLHESEVIPAFYKGLSEAAGMGHVVPDYEVLVQKGLGKMIEELKADKGETVEEQDFVTSCVLALKGMQKYMKNFGFLAGHLAENSGFAISEAQKQNLKQIEARMKKMSTDRPETFVEAVQLLYSYHCCLHLTGEPTSIGRLDQILLPFLRGTSAEDAQEIIDCLFVKLCEHAHINSRLLNDINTWGMTAVPYASTGFFPNGDTINQWVQQITVGGYKANEAVEPECGCNDVTIMCLKASRRLPLNAPCLSLRVHRNTPQKVLEEAAKVILSGGAHPVLLQDEHLVQGLKEAGDTIDVPVSLKSARNYCCDGCYEPIFPGETDFSLAYVPLLQVLEMTINHGSTYSLAGPMYLEGVPQSLPTERAEEITSFDKVKEIFAKHLNVRTGYSLFFLLLNYDNIVQYSPSPLLSTLIRGCVETKRDIYNGGANHTLIGVQFISFSNTVDALYAIKRLCFDHDSALISLAELVRCLKCDWGYNMQEPFHDEIAGTTRGQRLSDTYKAVREAAINLPKFGTSAGAENKDIQEITSWLADQVSTVVNKVSRAGPEAHQPLVELIDGLKKKYSVPGAPWDVLLPTGSGTFEGYVGWGAGCGASADGRRSGSPIASDFGAAPSPQDKPPIPKSFDVYKSLKSWDMPSINVGFANGAEISFKIMEDFKESDLVEFLRNYADLKGIGGNIMTVTCASPETFTNAQRNPEQYDLIRVRTGGWSEFFITFFTAHQKHQERRMYYHTT</sequence>
<evidence type="ECO:0000256" key="8">
    <source>
        <dbReference type="PROSITE-ProRule" id="PRU00493"/>
    </source>
</evidence>
<keyword evidence="2" id="KW-0575">Peroxidase</keyword>
<keyword evidence="7" id="KW-0456">Lyase</keyword>
<dbReference type="PROSITE" id="PS51554">
    <property type="entry name" value="PFL"/>
    <property type="match status" value="1"/>
</dbReference>
<evidence type="ECO:0000313" key="13">
    <source>
        <dbReference type="Proteomes" id="UP000225706"/>
    </source>
</evidence>
<dbReference type="InterPro" id="IPR011008">
    <property type="entry name" value="Dimeric_a/b-barrel"/>
</dbReference>
<dbReference type="InterPro" id="IPR048328">
    <property type="entry name" value="Dyp_perox_C"/>
</dbReference>
<dbReference type="PROSITE" id="PS51404">
    <property type="entry name" value="DYP_PEROXIDASE"/>
    <property type="match status" value="1"/>
</dbReference>
<evidence type="ECO:0000256" key="7">
    <source>
        <dbReference type="ARBA" id="ARBA00023239"/>
    </source>
</evidence>
<keyword evidence="5" id="KW-0560">Oxidoreductase</keyword>
<gene>
    <name evidence="12" type="primary">pflD</name>
    <name evidence="12" type="ORF">AWC38_SpisGene5125</name>
</gene>
<reference evidence="13" key="1">
    <citation type="journal article" date="2017" name="bioRxiv">
        <title>Comparative analysis of the genomes of Stylophora pistillata and Acropora digitifera provides evidence for extensive differences between species of corals.</title>
        <authorList>
            <person name="Voolstra C.R."/>
            <person name="Li Y."/>
            <person name="Liew Y.J."/>
            <person name="Baumgarten S."/>
            <person name="Zoccola D."/>
            <person name="Flot J.-F."/>
            <person name="Tambutte S."/>
            <person name="Allemand D."/>
            <person name="Aranda M."/>
        </authorList>
    </citation>
    <scope>NUCLEOTIDE SEQUENCE [LARGE SCALE GENOMIC DNA]</scope>
</reference>
<dbReference type="PANTHER" id="PTHR43641">
    <property type="entry name" value="FORMATE ACETYLTRANSFERASE 3-RELATED"/>
    <property type="match status" value="1"/>
</dbReference>
<dbReference type="EMBL" id="LSMT01000056">
    <property type="protein sequence ID" value="PFX30030.1"/>
    <property type="molecule type" value="Genomic_DNA"/>
</dbReference>
<proteinExistence type="predicted"/>
<comment type="caution">
    <text evidence="12">The sequence shown here is derived from an EMBL/GenBank/DDBJ whole genome shotgun (WGS) entry which is preliminary data.</text>
</comment>
<dbReference type="STRING" id="50429.A0A2B4SMC5"/>
<dbReference type="PANTHER" id="PTHR43641:SF2">
    <property type="entry name" value="DEHYDRATASE YBIW-RELATED"/>
    <property type="match status" value="1"/>
</dbReference>
<dbReference type="GO" id="GO:0046872">
    <property type="term" value="F:metal ion binding"/>
    <property type="evidence" value="ECO:0007669"/>
    <property type="project" value="UniProtKB-KW"/>
</dbReference>
<comment type="cofactor">
    <cofactor evidence="1">
        <name>heme b</name>
        <dbReference type="ChEBI" id="CHEBI:60344"/>
    </cofactor>
</comment>
<dbReference type="GO" id="GO:0016829">
    <property type="term" value="F:lyase activity"/>
    <property type="evidence" value="ECO:0007669"/>
    <property type="project" value="UniProtKB-KW"/>
</dbReference>
<protein>
    <submittedName>
        <fullName evidence="12">Formate acetyltransferase 2</fullName>
    </submittedName>
</protein>
<dbReference type="GO" id="GO:0020037">
    <property type="term" value="F:heme binding"/>
    <property type="evidence" value="ECO:0007669"/>
    <property type="project" value="InterPro"/>
</dbReference>
<accession>A0A2B4SMC5</accession>
<evidence type="ECO:0000256" key="1">
    <source>
        <dbReference type="ARBA" id="ARBA00001970"/>
    </source>
</evidence>
<dbReference type="PROSITE" id="PS51149">
    <property type="entry name" value="GLY_RADICAL_2"/>
    <property type="match status" value="1"/>
</dbReference>
<evidence type="ECO:0000259" key="10">
    <source>
        <dbReference type="PROSITE" id="PS51149"/>
    </source>
</evidence>
<dbReference type="SUPFAM" id="SSF54909">
    <property type="entry name" value="Dimeric alpha+beta barrel"/>
    <property type="match status" value="1"/>
</dbReference>
<dbReference type="InterPro" id="IPR004184">
    <property type="entry name" value="PFL_dom"/>
</dbReference>
<evidence type="ECO:0000256" key="5">
    <source>
        <dbReference type="ARBA" id="ARBA00023002"/>
    </source>
</evidence>
<dbReference type="OrthoDB" id="76259at2759"/>
<dbReference type="SUPFAM" id="SSF51998">
    <property type="entry name" value="PFL-like glycyl radical enzymes"/>
    <property type="match status" value="1"/>
</dbReference>
<dbReference type="Pfam" id="PF02901">
    <property type="entry name" value="PFL-like"/>
    <property type="match status" value="1"/>
</dbReference>
<feature type="modified residue" description="Glycine radical" evidence="8">
    <location>
        <position position="1320"/>
    </location>
</feature>
<dbReference type="InterPro" id="IPR001150">
    <property type="entry name" value="Gly_radical"/>
</dbReference>
<evidence type="ECO:0000256" key="9">
    <source>
        <dbReference type="SAM" id="MobiDB-lite"/>
    </source>
</evidence>
<evidence type="ECO:0000259" key="11">
    <source>
        <dbReference type="PROSITE" id="PS51554"/>
    </source>
</evidence>
<evidence type="ECO:0000256" key="2">
    <source>
        <dbReference type="ARBA" id="ARBA00022559"/>
    </source>
</evidence>
<feature type="domain" description="Glycine radical" evidence="10">
    <location>
        <begin position="1222"/>
        <end position="1345"/>
    </location>
</feature>
<feature type="domain" description="PFL" evidence="11">
    <location>
        <begin position="509"/>
        <end position="1211"/>
    </location>
</feature>
<evidence type="ECO:0000313" key="12">
    <source>
        <dbReference type="EMBL" id="PFX30030.1"/>
    </source>
</evidence>
<dbReference type="GO" id="GO:0004601">
    <property type="term" value="F:peroxidase activity"/>
    <property type="evidence" value="ECO:0007669"/>
    <property type="project" value="UniProtKB-KW"/>
</dbReference>
<dbReference type="Gene3D" id="3.20.70.20">
    <property type="match status" value="1"/>
</dbReference>
<evidence type="ECO:0000256" key="6">
    <source>
        <dbReference type="ARBA" id="ARBA00023004"/>
    </source>
</evidence>
<feature type="region of interest" description="Disordered" evidence="9">
    <location>
        <begin position="1208"/>
        <end position="1231"/>
    </location>
</feature>
<dbReference type="GO" id="GO:0016740">
    <property type="term" value="F:transferase activity"/>
    <property type="evidence" value="ECO:0007669"/>
    <property type="project" value="UniProtKB-KW"/>
</dbReference>
<dbReference type="InterPro" id="IPR051215">
    <property type="entry name" value="GRE"/>
</dbReference>